<dbReference type="AlphaFoldDB" id="A0A4S3M5Z7"/>
<proteinExistence type="predicted"/>
<comment type="caution">
    <text evidence="1">The sequence shown here is derived from an EMBL/GenBank/DDBJ whole genome shotgun (WGS) entry which is preliminary data.</text>
</comment>
<protein>
    <submittedName>
        <fullName evidence="1">Uncharacterized protein</fullName>
    </submittedName>
</protein>
<gene>
    <name evidence="1" type="ORF">E7681_17780</name>
</gene>
<evidence type="ECO:0000313" key="1">
    <source>
        <dbReference type="EMBL" id="THD71361.1"/>
    </source>
</evidence>
<evidence type="ECO:0000313" key="2">
    <source>
        <dbReference type="Proteomes" id="UP000306113"/>
    </source>
</evidence>
<name>A0A4S3M5Z7_9RHOB</name>
<dbReference type="RefSeq" id="WP_136340609.1">
    <property type="nucleotide sequence ID" value="NZ_SSMD01000012.1"/>
</dbReference>
<keyword evidence="2" id="KW-1185">Reference proteome</keyword>
<reference evidence="1 2" key="1">
    <citation type="submission" date="2019-04" db="EMBL/GenBank/DDBJ databases">
        <title>Draft genome sequence of Youngimonas vesicularis.</title>
        <authorList>
            <person name="Hameed A."/>
        </authorList>
    </citation>
    <scope>NUCLEOTIDE SEQUENCE [LARGE SCALE GENOMIC DNA]</scope>
    <source>
        <strain evidence="1 2">CC-AMW-E</strain>
    </source>
</reference>
<organism evidence="1 2">
    <name type="scientific">Thalassobius vesicularis</name>
    <dbReference type="NCBI Taxonomy" id="1294297"/>
    <lineage>
        <taxon>Bacteria</taxon>
        <taxon>Pseudomonadati</taxon>
        <taxon>Pseudomonadota</taxon>
        <taxon>Alphaproteobacteria</taxon>
        <taxon>Rhodobacterales</taxon>
        <taxon>Roseobacteraceae</taxon>
        <taxon>Thalassovita</taxon>
    </lineage>
</organism>
<dbReference type="Proteomes" id="UP000306113">
    <property type="component" value="Unassembled WGS sequence"/>
</dbReference>
<accession>A0A4S3M5Z7</accession>
<dbReference type="EMBL" id="SSMD01000012">
    <property type="protein sequence ID" value="THD71361.1"/>
    <property type="molecule type" value="Genomic_DNA"/>
</dbReference>
<dbReference type="OrthoDB" id="7819637at2"/>
<sequence length="226" mass="25823">MDIEKAYFSVEEILKRWSIPEEDLVYLAENDELRLSIRVYGLPLEFGEFAEDGSGRVHRIPTERYCYSGLLDLHASDVFRIYRAGEAYLSEFREGQSDYVTLWGAVDAHYAVIGDLVLRRDERDRFELKAGFSSGGQPEDRAFIASHDYSEVRCNGCRFQFGPIQAAVVRVLHDRALAGQPWQNGKLILSEAGSKSLRMADVFKSKSNWRALIQSDRRGNYRLGID</sequence>